<keyword evidence="2" id="KW-0808">Transferase</keyword>
<dbReference type="Gene3D" id="3.40.50.150">
    <property type="entry name" value="Vaccinia Virus protein VP39"/>
    <property type="match status" value="1"/>
</dbReference>
<organism evidence="2 3">
    <name type="scientific">Sphingomonas carotinifaciens</name>
    <dbReference type="NCBI Taxonomy" id="1166323"/>
    <lineage>
        <taxon>Bacteria</taxon>
        <taxon>Pseudomonadati</taxon>
        <taxon>Pseudomonadota</taxon>
        <taxon>Alphaproteobacteria</taxon>
        <taxon>Sphingomonadales</taxon>
        <taxon>Sphingomonadaceae</taxon>
        <taxon>Sphingomonas</taxon>
    </lineage>
</organism>
<evidence type="ECO:0000259" key="1">
    <source>
        <dbReference type="Pfam" id="PF13847"/>
    </source>
</evidence>
<comment type="caution">
    <text evidence="2">The sequence shown here is derived from an EMBL/GenBank/DDBJ whole genome shotgun (WGS) entry which is preliminary data.</text>
</comment>
<proteinExistence type="predicted"/>
<dbReference type="Pfam" id="PF13847">
    <property type="entry name" value="Methyltransf_31"/>
    <property type="match status" value="1"/>
</dbReference>
<protein>
    <submittedName>
        <fullName evidence="2">Methyltransferase domain-containing protein</fullName>
    </submittedName>
</protein>
<dbReference type="GO" id="GO:0008168">
    <property type="term" value="F:methyltransferase activity"/>
    <property type="evidence" value="ECO:0007669"/>
    <property type="project" value="UniProtKB-KW"/>
</dbReference>
<accession>A0A6N8LMJ7</accession>
<evidence type="ECO:0000313" key="3">
    <source>
        <dbReference type="Proteomes" id="UP000436801"/>
    </source>
</evidence>
<dbReference type="CDD" id="cd02440">
    <property type="entry name" value="AdoMet_MTases"/>
    <property type="match status" value="1"/>
</dbReference>
<dbReference type="SUPFAM" id="SSF53335">
    <property type="entry name" value="S-adenosyl-L-methionine-dependent methyltransferases"/>
    <property type="match status" value="1"/>
</dbReference>
<reference evidence="2 3" key="1">
    <citation type="submission" date="2019-12" db="EMBL/GenBank/DDBJ databases">
        <authorList>
            <person name="Zheng J."/>
        </authorList>
    </citation>
    <scope>NUCLEOTIDE SEQUENCE [LARGE SCALE GENOMIC DNA]</scope>
    <source>
        <strain evidence="2 3">DSM 27347</strain>
    </source>
</reference>
<sequence length="260" mass="28050">MSLQTPAPANPANVPSARFFPHIGITADMRVLDVGCGNGDLSRAMATLVGPAGEVIGIDRSEEALASAQAAPLHLEMAPICYQTADLSAELPDLGQFDAIVGRRVLMYLPDAAATLIRLARLAKPGAILAFQEHARADLPTGVGELPAHRQCYRMAWDTVAAEGGDVALGYRLASLIRAAGFAIEHARSEGVLIQPWEESFLPTLMQVMLPRMIEKGVVRKGELDLDTLAHRIDEEHRAADGTIFWDLAFLVSGRHKSDR</sequence>
<dbReference type="GO" id="GO:0032259">
    <property type="term" value="P:methylation"/>
    <property type="evidence" value="ECO:0007669"/>
    <property type="project" value="UniProtKB-KW"/>
</dbReference>
<dbReference type="InterPro" id="IPR029063">
    <property type="entry name" value="SAM-dependent_MTases_sf"/>
</dbReference>
<dbReference type="Proteomes" id="UP000436801">
    <property type="component" value="Unassembled WGS sequence"/>
</dbReference>
<dbReference type="EMBL" id="WSUT01000001">
    <property type="protein sequence ID" value="MWC42160.1"/>
    <property type="molecule type" value="Genomic_DNA"/>
</dbReference>
<dbReference type="AlphaFoldDB" id="A0A6N8LMJ7"/>
<name>A0A6N8LMJ7_9SPHN</name>
<gene>
    <name evidence="2" type="ORF">GQR91_00585</name>
</gene>
<dbReference type="InterPro" id="IPR025714">
    <property type="entry name" value="Methyltranfer_dom"/>
</dbReference>
<dbReference type="PANTHER" id="PTHR43591">
    <property type="entry name" value="METHYLTRANSFERASE"/>
    <property type="match status" value="1"/>
</dbReference>
<dbReference type="OrthoDB" id="9777638at2"/>
<dbReference type="RefSeq" id="WP_149682422.1">
    <property type="nucleotide sequence ID" value="NZ_FNBI01000004.1"/>
</dbReference>
<keyword evidence="2" id="KW-0489">Methyltransferase</keyword>
<feature type="domain" description="Methyltransferase" evidence="1">
    <location>
        <begin position="26"/>
        <end position="142"/>
    </location>
</feature>
<evidence type="ECO:0000313" key="2">
    <source>
        <dbReference type="EMBL" id="MWC42160.1"/>
    </source>
</evidence>